<dbReference type="InterPro" id="IPR053234">
    <property type="entry name" value="RPM1_Interactor"/>
</dbReference>
<organism evidence="1 2">
    <name type="scientific">Electrophorus electricus</name>
    <name type="common">Electric eel</name>
    <name type="synonym">Gymnotus electricus</name>
    <dbReference type="NCBI Taxonomy" id="8005"/>
    <lineage>
        <taxon>Eukaryota</taxon>
        <taxon>Metazoa</taxon>
        <taxon>Chordata</taxon>
        <taxon>Craniata</taxon>
        <taxon>Vertebrata</taxon>
        <taxon>Euteleostomi</taxon>
        <taxon>Actinopterygii</taxon>
        <taxon>Neopterygii</taxon>
        <taxon>Teleostei</taxon>
        <taxon>Ostariophysi</taxon>
        <taxon>Gymnotiformes</taxon>
        <taxon>Gymnotoidei</taxon>
        <taxon>Gymnotidae</taxon>
        <taxon>Electrophorus</taxon>
    </lineage>
</organism>
<gene>
    <name evidence="1" type="primary">zgc:112980</name>
</gene>
<sequence length="658" mass="74352">MDQNTTVIVLSDDEDEGESTIYESSVLIVEENEGTDAPKTSEVLDEDVTITFSRKAHVLPHARYDCTIPFCFTEGDVTGPEDSNAAYCEQCFCYVCDKLASTCQFWVIPGFCHCNAHKRSFYWKSLRDKRIMGYLHELNFTFDPMDMDADLRRAEASLQQFACSLALKFAAFLVGVEKPKQPICCYCQCHSTNSRTTESHSASGSEVGCKSCRSRHVYFPEYDYSGVQERVCMFLDDAKQENPKSSIVMLLGAMKLIISHSAPGNTHSIKEVSRAVDMLLYRYVNPVTPVFCSSAHLLSTLQPVTMAKICALFGFSLNVLPWNDPLLSAVLKGQNVSGERRVKGRRAEVLLEPIVVIRARVQKLQQQKKYRELALPFCCFQMCTFLNGSHSCTLQDLSDWAPFYLCKVGDYAGAVNAMFSSMSGSLCPASRLSPAQFCAYLRIFVSGHAPSDMPNPLFLNIQPDPFLSSTWTPVQGDDTFITSTHARTRDIAQGILNELSKESRIQIPRTFQNGYPDQALLLLATQALALRICHSRLCPALHIVMQLNPWALYWLFYSLVGQPNVVLDFLCVVLEELLENPKQDTAGHCFVANFLHLFFLEHTVVFDPSTYPTNELVARWNEAQHPWQYHLRQMLEIKVILLISLHYHTCNVLHYFVL</sequence>
<proteinExistence type="predicted"/>
<protein>
    <submittedName>
        <fullName evidence="1">Uncharacterized protein</fullName>
    </submittedName>
</protein>
<dbReference type="Proteomes" id="UP000314983">
    <property type="component" value="Chromosome 16"/>
</dbReference>
<name>A0AAY5EUQ6_ELEEL</name>
<reference evidence="1" key="2">
    <citation type="submission" date="2025-08" db="UniProtKB">
        <authorList>
            <consortium name="Ensembl"/>
        </authorList>
    </citation>
    <scope>IDENTIFICATION</scope>
</reference>
<keyword evidence="2" id="KW-1185">Reference proteome</keyword>
<dbReference type="PANTHER" id="PTHR33443">
    <property type="entry name" value="ZGC:112980"/>
    <property type="match status" value="1"/>
</dbReference>
<accession>A0AAY5EUQ6</accession>
<evidence type="ECO:0000313" key="2">
    <source>
        <dbReference type="Proteomes" id="UP000314983"/>
    </source>
</evidence>
<dbReference type="AlphaFoldDB" id="A0AAY5EUQ6"/>
<reference evidence="1" key="3">
    <citation type="submission" date="2025-09" db="UniProtKB">
        <authorList>
            <consortium name="Ensembl"/>
        </authorList>
    </citation>
    <scope>IDENTIFICATION</scope>
</reference>
<dbReference type="PANTHER" id="PTHR33443:SF30">
    <property type="entry name" value="SARCOSINE DEHYDROGENASE-2C PROTEIN"/>
    <property type="match status" value="1"/>
</dbReference>
<evidence type="ECO:0000313" key="1">
    <source>
        <dbReference type="Ensembl" id="ENSEEEP00000060412.1"/>
    </source>
</evidence>
<dbReference type="GeneTree" id="ENSGT00400000022459"/>
<reference evidence="1 2" key="1">
    <citation type="submission" date="2020-05" db="EMBL/GenBank/DDBJ databases">
        <title>Electrophorus electricus (electric eel) genome, fEleEle1, primary haplotype.</title>
        <authorList>
            <person name="Myers G."/>
            <person name="Meyer A."/>
            <person name="Fedrigo O."/>
            <person name="Formenti G."/>
            <person name="Rhie A."/>
            <person name="Tracey A."/>
            <person name="Sims Y."/>
            <person name="Jarvis E.D."/>
        </authorList>
    </citation>
    <scope>NUCLEOTIDE SEQUENCE [LARGE SCALE GENOMIC DNA]</scope>
</reference>
<dbReference type="Ensembl" id="ENSEEET00000064185.1">
    <property type="protein sequence ID" value="ENSEEEP00000060412.1"/>
    <property type="gene ID" value="ENSEEEG00000018582.2"/>
</dbReference>